<feature type="transmembrane region" description="Helical" evidence="7">
    <location>
        <begin position="216"/>
        <end position="233"/>
    </location>
</feature>
<keyword evidence="10" id="KW-1185">Reference proteome</keyword>
<reference evidence="9" key="1">
    <citation type="submission" date="2020-11" db="EMBL/GenBank/DDBJ databases">
        <authorList>
            <person name="Tran Van P."/>
        </authorList>
    </citation>
    <scope>NUCLEOTIDE SEQUENCE</scope>
</reference>
<dbReference type="PANTHER" id="PTHR43220">
    <property type="match status" value="1"/>
</dbReference>
<feature type="transmembrane region" description="Helical" evidence="7">
    <location>
        <begin position="51"/>
        <end position="73"/>
    </location>
</feature>
<dbReference type="PANTHER" id="PTHR43220:SF21">
    <property type="entry name" value="TRANSMEMBRANE PROTEIN 41A"/>
    <property type="match status" value="1"/>
</dbReference>
<evidence type="ECO:0000256" key="6">
    <source>
        <dbReference type="ARBA" id="ARBA00025797"/>
    </source>
</evidence>
<evidence type="ECO:0000313" key="10">
    <source>
        <dbReference type="Proteomes" id="UP000728032"/>
    </source>
</evidence>
<feature type="transmembrane region" description="Helical" evidence="7">
    <location>
        <begin position="176"/>
        <end position="195"/>
    </location>
</feature>
<sequence length="246" mass="27677">MVSVKSIACNPLLIPISLFTLSCVWLYFLVTIAPKLDDTHGLNQLKQLSSLLLAYSQLNSTYVFVLFCSAYVFKQTFAIPGSLFLNLLAGALYNVWLGFPLCCLLTAIGASLCYTLSAVSGKVYIVKYFPTRIQYLRHKVHENRSQLIYGLLFLRLFPMSPNWFLNIASPIIDIPIHLFFISVFIGLMPYNFICVQTGCLISQLKSLDEVLDTTTVLKLIAIAMVALLPGFLFRKKVKLNDKQNTN</sequence>
<dbReference type="InterPro" id="IPR045014">
    <property type="entry name" value="TM41A/B"/>
</dbReference>
<evidence type="ECO:0000256" key="3">
    <source>
        <dbReference type="ARBA" id="ARBA00022729"/>
    </source>
</evidence>
<comment type="subcellular location">
    <subcellularLocation>
        <location evidence="1">Membrane</location>
        <topology evidence="1">Multi-pass membrane protein</topology>
    </subcellularLocation>
</comment>
<dbReference type="Pfam" id="PF09335">
    <property type="entry name" value="VTT_dom"/>
    <property type="match status" value="1"/>
</dbReference>
<gene>
    <name evidence="9" type="ORF">ONB1V03_LOCUS2617</name>
</gene>
<feature type="transmembrane region" description="Helical" evidence="7">
    <location>
        <begin position="12"/>
        <end position="30"/>
    </location>
</feature>
<dbReference type="EMBL" id="CAJPVJ010000638">
    <property type="protein sequence ID" value="CAG2163033.1"/>
    <property type="molecule type" value="Genomic_DNA"/>
</dbReference>
<keyword evidence="5 7" id="KW-0472">Membrane</keyword>
<keyword evidence="2 7" id="KW-0812">Transmembrane</keyword>
<evidence type="ECO:0000259" key="8">
    <source>
        <dbReference type="Pfam" id="PF09335"/>
    </source>
</evidence>
<evidence type="ECO:0000256" key="1">
    <source>
        <dbReference type="ARBA" id="ARBA00004141"/>
    </source>
</evidence>
<dbReference type="Proteomes" id="UP000728032">
    <property type="component" value="Unassembled WGS sequence"/>
</dbReference>
<feature type="domain" description="VTT" evidence="8">
    <location>
        <begin position="79"/>
        <end position="198"/>
    </location>
</feature>
<dbReference type="PROSITE" id="PS51257">
    <property type="entry name" value="PROKAR_LIPOPROTEIN"/>
    <property type="match status" value="1"/>
</dbReference>
<evidence type="ECO:0000256" key="7">
    <source>
        <dbReference type="SAM" id="Phobius"/>
    </source>
</evidence>
<feature type="transmembrane region" description="Helical" evidence="7">
    <location>
        <begin position="147"/>
        <end position="164"/>
    </location>
</feature>
<comment type="similarity">
    <text evidence="6">Belongs to the TMEM41 family.</text>
</comment>
<keyword evidence="4 7" id="KW-1133">Transmembrane helix</keyword>
<dbReference type="EMBL" id="OC915463">
    <property type="protein sequence ID" value="CAD7640556.1"/>
    <property type="molecule type" value="Genomic_DNA"/>
</dbReference>
<evidence type="ECO:0000256" key="2">
    <source>
        <dbReference type="ARBA" id="ARBA00022692"/>
    </source>
</evidence>
<name>A0A7R9LF49_9ACAR</name>
<evidence type="ECO:0000256" key="5">
    <source>
        <dbReference type="ARBA" id="ARBA00023136"/>
    </source>
</evidence>
<dbReference type="InterPro" id="IPR032816">
    <property type="entry name" value="VTT_dom"/>
</dbReference>
<proteinExistence type="inferred from homology"/>
<evidence type="ECO:0000256" key="4">
    <source>
        <dbReference type="ARBA" id="ARBA00022989"/>
    </source>
</evidence>
<dbReference type="AlphaFoldDB" id="A0A7R9LF49"/>
<protein>
    <recommendedName>
        <fullName evidence="8">VTT domain-containing protein</fullName>
    </recommendedName>
</protein>
<feature type="transmembrane region" description="Helical" evidence="7">
    <location>
        <begin position="93"/>
        <end position="126"/>
    </location>
</feature>
<evidence type="ECO:0000313" key="9">
    <source>
        <dbReference type="EMBL" id="CAD7640556.1"/>
    </source>
</evidence>
<dbReference type="OrthoDB" id="3364966at2759"/>
<accession>A0A7R9LF49</accession>
<keyword evidence="3" id="KW-0732">Signal</keyword>
<organism evidence="9">
    <name type="scientific">Oppiella nova</name>
    <dbReference type="NCBI Taxonomy" id="334625"/>
    <lineage>
        <taxon>Eukaryota</taxon>
        <taxon>Metazoa</taxon>
        <taxon>Ecdysozoa</taxon>
        <taxon>Arthropoda</taxon>
        <taxon>Chelicerata</taxon>
        <taxon>Arachnida</taxon>
        <taxon>Acari</taxon>
        <taxon>Acariformes</taxon>
        <taxon>Sarcoptiformes</taxon>
        <taxon>Oribatida</taxon>
        <taxon>Brachypylina</taxon>
        <taxon>Oppioidea</taxon>
        <taxon>Oppiidae</taxon>
        <taxon>Oppiella</taxon>
    </lineage>
</organism>
<dbReference type="GO" id="GO:0016020">
    <property type="term" value="C:membrane"/>
    <property type="evidence" value="ECO:0007669"/>
    <property type="project" value="UniProtKB-SubCell"/>
</dbReference>